<dbReference type="GO" id="GO:0005384">
    <property type="term" value="F:manganese ion transmembrane transporter activity"/>
    <property type="evidence" value="ECO:0000318"/>
    <property type="project" value="GO_Central"/>
</dbReference>
<evidence type="ECO:0000313" key="8">
    <source>
        <dbReference type="EMBL" id="PNW71579.1"/>
    </source>
</evidence>
<feature type="transmembrane region" description="Helical" evidence="6">
    <location>
        <begin position="175"/>
        <end position="196"/>
    </location>
</feature>
<dbReference type="GO" id="GO:0032468">
    <property type="term" value="P:Golgi calcium ion homeostasis"/>
    <property type="evidence" value="ECO:0000318"/>
    <property type="project" value="GO_Central"/>
</dbReference>
<dbReference type="GO" id="GO:0009507">
    <property type="term" value="C:chloroplast"/>
    <property type="evidence" value="ECO:0000318"/>
    <property type="project" value="GO_Central"/>
</dbReference>
<evidence type="ECO:0000256" key="1">
    <source>
        <dbReference type="ARBA" id="ARBA00004141"/>
    </source>
</evidence>
<dbReference type="Proteomes" id="UP000006906">
    <property type="component" value="Chromosome 16"/>
</dbReference>
<dbReference type="AlphaFoldDB" id="A0A2K3CTH5"/>
<dbReference type="Pfam" id="PF01169">
    <property type="entry name" value="GDT1"/>
    <property type="match status" value="2"/>
</dbReference>
<dbReference type="RefSeq" id="XP_042915612.1">
    <property type="nucleotide sequence ID" value="XM_043070970.1"/>
</dbReference>
<feature type="region of interest" description="Disordered" evidence="7">
    <location>
        <begin position="204"/>
        <end position="230"/>
    </location>
</feature>
<protein>
    <recommendedName>
        <fullName evidence="6">GDT1 family protein</fullName>
    </recommendedName>
</protein>
<dbReference type="InterPro" id="IPR001727">
    <property type="entry name" value="GDT1-like"/>
</dbReference>
<feature type="transmembrane region" description="Helical" evidence="6">
    <location>
        <begin position="330"/>
        <end position="350"/>
    </location>
</feature>
<dbReference type="GeneID" id="5723419"/>
<dbReference type="GO" id="GO:0016020">
    <property type="term" value="C:membrane"/>
    <property type="evidence" value="ECO:0007669"/>
    <property type="project" value="UniProtKB-SubCell"/>
</dbReference>
<dbReference type="GO" id="GO:0070588">
    <property type="term" value="P:calcium ion transmembrane transport"/>
    <property type="evidence" value="ECO:0000318"/>
    <property type="project" value="GO_Central"/>
</dbReference>
<feature type="transmembrane region" description="Helical" evidence="6">
    <location>
        <begin position="259"/>
        <end position="278"/>
    </location>
</feature>
<evidence type="ECO:0000313" key="9">
    <source>
        <dbReference type="Proteomes" id="UP000006906"/>
    </source>
</evidence>
<evidence type="ECO:0000256" key="7">
    <source>
        <dbReference type="SAM" id="MobiDB-lite"/>
    </source>
</evidence>
<dbReference type="GO" id="GO:0071421">
    <property type="term" value="P:manganese ion transmembrane transport"/>
    <property type="evidence" value="ECO:0000318"/>
    <property type="project" value="GO_Central"/>
</dbReference>
<dbReference type="ExpressionAtlas" id="A0A2K3CTH5">
    <property type="expression patterns" value="baseline and differential"/>
</dbReference>
<evidence type="ECO:0000256" key="4">
    <source>
        <dbReference type="ARBA" id="ARBA00022989"/>
    </source>
</evidence>
<dbReference type="PaxDb" id="3055-EDO99812"/>
<dbReference type="GO" id="GO:0005794">
    <property type="term" value="C:Golgi apparatus"/>
    <property type="evidence" value="ECO:0000318"/>
    <property type="project" value="GO_Central"/>
</dbReference>
<dbReference type="FunCoup" id="A0A2K3CTH5">
    <property type="interactions" value="365"/>
</dbReference>
<sequence>MLSSACLGTRHARLSCDGPPLTAKRLGPRPLPGAPCFLPDRRYAVCAAAVGAGAASAPAPGSDDSKQHALRVPAIAAALLAAGAGAFLVSTPGQALRASLVAGPLGSSGCLAAFSLISLSEIGDKTFFISAVLAARIGRALSFAGSLAALVLLTVVNVAIGTLCARCPDTLLSRLQLPVAELASIAVLGFFGLRAIKDGLKENKGDIRGGTQPHQQQPTAESPAAPSSFGPSPGLATGLAGAHSVVRGMNSVDMMGGRGSYRSPVAVFFEVASLIFQAEWGDRSMLATIALASSHSPVGVATGAIAGHAVATGIAVVGGAIAGKYVSERTINLISGTLFLLFAAATAFSLL</sequence>
<gene>
    <name evidence="8" type="ORF">CHLRE_16g660050v5</name>
</gene>
<dbReference type="GO" id="GO:0015085">
    <property type="term" value="F:calcium ion transmembrane transporter activity"/>
    <property type="evidence" value="ECO:0000318"/>
    <property type="project" value="GO_Central"/>
</dbReference>
<keyword evidence="9" id="KW-1185">Reference proteome</keyword>
<evidence type="ECO:0000256" key="5">
    <source>
        <dbReference type="ARBA" id="ARBA00023136"/>
    </source>
</evidence>
<feature type="transmembrane region" description="Helical" evidence="6">
    <location>
        <begin position="70"/>
        <end position="89"/>
    </location>
</feature>
<accession>A0A2K3CTH5</accession>
<dbReference type="OrthoDB" id="442680at2759"/>
<evidence type="ECO:0000256" key="2">
    <source>
        <dbReference type="ARBA" id="ARBA00009190"/>
    </source>
</evidence>
<keyword evidence="3 6" id="KW-0812">Transmembrane</keyword>
<dbReference type="GO" id="GO:0032472">
    <property type="term" value="P:Golgi calcium ion transport"/>
    <property type="evidence" value="ECO:0000318"/>
    <property type="project" value="GO_Central"/>
</dbReference>
<proteinExistence type="inferred from homology"/>
<dbReference type="KEGG" id="cre:CHLRE_16g660050v5"/>
<dbReference type="PANTHER" id="PTHR12608:SF7">
    <property type="entry name" value="PROTEIN PAM71-HOMOLOG, CHLOROPLASTIC"/>
    <property type="match status" value="1"/>
</dbReference>
<dbReference type="EMBL" id="CM008977">
    <property type="protein sequence ID" value="PNW71579.1"/>
    <property type="molecule type" value="Genomic_DNA"/>
</dbReference>
<comment type="similarity">
    <text evidence="2 6">Belongs to the GDT1 family.</text>
</comment>
<keyword evidence="5 6" id="KW-0472">Membrane</keyword>
<dbReference type="Gramene" id="PNW71579">
    <property type="protein sequence ID" value="PNW71579"/>
    <property type="gene ID" value="CHLRE_16g660050v5"/>
</dbReference>
<feature type="transmembrane region" description="Helical" evidence="6">
    <location>
        <begin position="140"/>
        <end position="163"/>
    </location>
</feature>
<feature type="compositionally biased region" description="Low complexity" evidence="7">
    <location>
        <begin position="220"/>
        <end position="230"/>
    </location>
</feature>
<organism evidence="8 9">
    <name type="scientific">Chlamydomonas reinhardtii</name>
    <name type="common">Chlamydomonas smithii</name>
    <dbReference type="NCBI Taxonomy" id="3055"/>
    <lineage>
        <taxon>Eukaryota</taxon>
        <taxon>Viridiplantae</taxon>
        <taxon>Chlorophyta</taxon>
        <taxon>core chlorophytes</taxon>
        <taxon>Chlorophyceae</taxon>
        <taxon>CS clade</taxon>
        <taxon>Chlamydomonadales</taxon>
        <taxon>Chlamydomonadaceae</taxon>
        <taxon>Chlamydomonas</taxon>
    </lineage>
</organism>
<dbReference type="InParanoid" id="A0A2K3CTH5"/>
<evidence type="ECO:0000256" key="3">
    <source>
        <dbReference type="ARBA" id="ARBA00022692"/>
    </source>
</evidence>
<dbReference type="PANTHER" id="PTHR12608">
    <property type="entry name" value="TRANSMEMBRANE PROTEIN HTP-1 RELATED"/>
    <property type="match status" value="1"/>
</dbReference>
<reference evidence="8 9" key="1">
    <citation type="journal article" date="2007" name="Science">
        <title>The Chlamydomonas genome reveals the evolution of key animal and plant functions.</title>
        <authorList>
            <person name="Merchant S.S."/>
            <person name="Prochnik S.E."/>
            <person name="Vallon O."/>
            <person name="Harris E.H."/>
            <person name="Karpowicz S.J."/>
            <person name="Witman G.B."/>
            <person name="Terry A."/>
            <person name="Salamov A."/>
            <person name="Fritz-Laylin L.K."/>
            <person name="Marechal-Drouard L."/>
            <person name="Marshall W.F."/>
            <person name="Qu L.H."/>
            <person name="Nelson D.R."/>
            <person name="Sanderfoot A.A."/>
            <person name="Spalding M.H."/>
            <person name="Kapitonov V.V."/>
            <person name="Ren Q."/>
            <person name="Ferris P."/>
            <person name="Lindquist E."/>
            <person name="Shapiro H."/>
            <person name="Lucas S.M."/>
            <person name="Grimwood J."/>
            <person name="Schmutz J."/>
            <person name="Cardol P."/>
            <person name="Cerutti H."/>
            <person name="Chanfreau G."/>
            <person name="Chen C.L."/>
            <person name="Cognat V."/>
            <person name="Croft M.T."/>
            <person name="Dent R."/>
            <person name="Dutcher S."/>
            <person name="Fernandez E."/>
            <person name="Fukuzawa H."/>
            <person name="Gonzalez-Ballester D."/>
            <person name="Gonzalez-Halphen D."/>
            <person name="Hallmann A."/>
            <person name="Hanikenne M."/>
            <person name="Hippler M."/>
            <person name="Inwood W."/>
            <person name="Jabbari K."/>
            <person name="Kalanon M."/>
            <person name="Kuras R."/>
            <person name="Lefebvre P.A."/>
            <person name="Lemaire S.D."/>
            <person name="Lobanov A.V."/>
            <person name="Lohr M."/>
            <person name="Manuell A."/>
            <person name="Meier I."/>
            <person name="Mets L."/>
            <person name="Mittag M."/>
            <person name="Mittelmeier T."/>
            <person name="Moroney J.V."/>
            <person name="Moseley J."/>
            <person name="Napoli C."/>
            <person name="Nedelcu A.M."/>
            <person name="Niyogi K."/>
            <person name="Novoselov S.V."/>
            <person name="Paulsen I.T."/>
            <person name="Pazour G."/>
            <person name="Purton S."/>
            <person name="Ral J.P."/>
            <person name="Riano-Pachon D.M."/>
            <person name="Riekhof W."/>
            <person name="Rymarquis L."/>
            <person name="Schroda M."/>
            <person name="Stern D."/>
            <person name="Umen J."/>
            <person name="Willows R."/>
            <person name="Wilson N."/>
            <person name="Zimmer S.L."/>
            <person name="Allmer J."/>
            <person name="Balk J."/>
            <person name="Bisova K."/>
            <person name="Chen C.J."/>
            <person name="Elias M."/>
            <person name="Gendler K."/>
            <person name="Hauser C."/>
            <person name="Lamb M.R."/>
            <person name="Ledford H."/>
            <person name="Long J.C."/>
            <person name="Minagawa J."/>
            <person name="Page M.D."/>
            <person name="Pan J."/>
            <person name="Pootakham W."/>
            <person name="Roje S."/>
            <person name="Rose A."/>
            <person name="Stahlberg E."/>
            <person name="Terauchi A.M."/>
            <person name="Yang P."/>
            <person name="Ball S."/>
            <person name="Bowler C."/>
            <person name="Dieckmann C.L."/>
            <person name="Gladyshev V.N."/>
            <person name="Green P."/>
            <person name="Jorgensen R."/>
            <person name="Mayfield S."/>
            <person name="Mueller-Roeber B."/>
            <person name="Rajamani S."/>
            <person name="Sayre R.T."/>
            <person name="Brokstein P."/>
            <person name="Dubchak I."/>
            <person name="Goodstein D."/>
            <person name="Hornick L."/>
            <person name="Huang Y.W."/>
            <person name="Jhaveri J."/>
            <person name="Luo Y."/>
            <person name="Martinez D."/>
            <person name="Ngau W.C."/>
            <person name="Otillar B."/>
            <person name="Poliakov A."/>
            <person name="Porter A."/>
            <person name="Szajkowski L."/>
            <person name="Werner G."/>
            <person name="Zhou K."/>
            <person name="Grigoriev I.V."/>
            <person name="Rokhsar D.S."/>
            <person name="Grossman A.R."/>
        </authorList>
    </citation>
    <scope>NUCLEOTIDE SEQUENCE [LARGE SCALE GENOMIC DNA]</scope>
    <source>
        <strain evidence="9">CC-503</strain>
    </source>
</reference>
<feature type="transmembrane region" description="Helical" evidence="6">
    <location>
        <begin position="298"/>
        <end position="323"/>
    </location>
</feature>
<comment type="subcellular location">
    <subcellularLocation>
        <location evidence="1 6">Membrane</location>
        <topology evidence="1 6">Multi-pass membrane protein</topology>
    </subcellularLocation>
</comment>
<keyword evidence="4 6" id="KW-1133">Transmembrane helix</keyword>
<evidence type="ECO:0000256" key="6">
    <source>
        <dbReference type="RuleBase" id="RU365102"/>
    </source>
</evidence>
<name>A0A2K3CTH5_CHLRE</name>